<dbReference type="SUPFAM" id="SSF52172">
    <property type="entry name" value="CheY-like"/>
    <property type="match status" value="1"/>
</dbReference>
<dbReference type="RefSeq" id="WP_390215521.1">
    <property type="nucleotide sequence ID" value="NZ_JBHSWX010000015.1"/>
</dbReference>
<feature type="domain" description="Response regulatory" evidence="3">
    <location>
        <begin position="14"/>
        <end position="130"/>
    </location>
</feature>
<dbReference type="PROSITE" id="PS50110">
    <property type="entry name" value="RESPONSE_REGULATORY"/>
    <property type="match status" value="1"/>
</dbReference>
<evidence type="ECO:0000313" key="5">
    <source>
        <dbReference type="EMBL" id="MFC6788127.1"/>
    </source>
</evidence>
<sequence>MFPPIDGAVASVQSVLVVDDDRPMTELLTDRLDRDLDGAEVSGTTEPADVLDAVERGSANCIVSDYDMPSIDGLSLLRRIREIDRRVPFVLFTGRGSEEIASEAVSAGVTDYIQKGGTESFAVLANSVQQALSRRRAEREREAARRSLAAKEATLESLFESTPSPTVVVDSAAPRTPVSQVNPAFTRLFDVDPDRAIGAPVDDVAPVVGGEGIDDLTTSADRRREELTVRTAAGEREFLVTVVATVGGGKERYVLFTDIHEQKRVQQSLEGLHSATRAIMVADSVAEVEALALSAAGDVLGFPHNGTRRYDPATDRLVPSETTAAAEDHYERPRTAYERGDPDAAHAWQAFDEEEPVTVSSRSDLQRENVASKVYLPVGEWGVITLSDPDRDGIDETEARLGSILATNTAARISMLSSGGS</sequence>
<evidence type="ECO:0000256" key="2">
    <source>
        <dbReference type="PROSITE-ProRule" id="PRU00169"/>
    </source>
</evidence>
<evidence type="ECO:0000313" key="6">
    <source>
        <dbReference type="Proteomes" id="UP001596443"/>
    </source>
</evidence>
<protein>
    <submittedName>
        <fullName evidence="5">Response regulator</fullName>
    </submittedName>
</protein>
<keyword evidence="1 2" id="KW-0597">Phosphoprotein</keyword>
<dbReference type="PANTHER" id="PTHR44591">
    <property type="entry name" value="STRESS RESPONSE REGULATOR PROTEIN 1"/>
    <property type="match status" value="1"/>
</dbReference>
<feature type="domain" description="PAS" evidence="4">
    <location>
        <begin position="151"/>
        <end position="198"/>
    </location>
</feature>
<dbReference type="InterPro" id="IPR050595">
    <property type="entry name" value="Bact_response_regulator"/>
</dbReference>
<dbReference type="PANTHER" id="PTHR44591:SF3">
    <property type="entry name" value="RESPONSE REGULATORY DOMAIN-CONTAINING PROTEIN"/>
    <property type="match status" value="1"/>
</dbReference>
<dbReference type="Pfam" id="PF00072">
    <property type="entry name" value="Response_reg"/>
    <property type="match status" value="1"/>
</dbReference>
<gene>
    <name evidence="5" type="ORF">ACFQFD_19805</name>
</gene>
<feature type="modified residue" description="4-aspartylphosphate" evidence="2">
    <location>
        <position position="65"/>
    </location>
</feature>
<dbReference type="InterPro" id="IPR035965">
    <property type="entry name" value="PAS-like_dom_sf"/>
</dbReference>
<dbReference type="SUPFAM" id="SSF55785">
    <property type="entry name" value="PYP-like sensor domain (PAS domain)"/>
    <property type="match status" value="1"/>
</dbReference>
<dbReference type="SMART" id="SM00448">
    <property type="entry name" value="REC"/>
    <property type="match status" value="1"/>
</dbReference>
<dbReference type="InterPro" id="IPR011006">
    <property type="entry name" value="CheY-like_superfamily"/>
</dbReference>
<dbReference type="Proteomes" id="UP001596443">
    <property type="component" value="Unassembled WGS sequence"/>
</dbReference>
<reference evidence="5 6" key="1">
    <citation type="journal article" date="2019" name="Int. J. Syst. Evol. Microbiol.">
        <title>The Global Catalogue of Microorganisms (GCM) 10K type strain sequencing project: providing services to taxonomists for standard genome sequencing and annotation.</title>
        <authorList>
            <consortium name="The Broad Institute Genomics Platform"/>
            <consortium name="The Broad Institute Genome Sequencing Center for Infectious Disease"/>
            <person name="Wu L."/>
            <person name="Ma J."/>
        </authorList>
    </citation>
    <scope>NUCLEOTIDE SEQUENCE [LARGE SCALE GENOMIC DNA]</scope>
    <source>
        <strain evidence="5 6">SYNS20</strain>
    </source>
</reference>
<dbReference type="EMBL" id="JBHSWX010000015">
    <property type="protein sequence ID" value="MFC6788127.1"/>
    <property type="molecule type" value="Genomic_DNA"/>
</dbReference>
<dbReference type="CDD" id="cd00156">
    <property type="entry name" value="REC"/>
    <property type="match status" value="1"/>
</dbReference>
<keyword evidence="6" id="KW-1185">Reference proteome</keyword>
<dbReference type="AlphaFoldDB" id="A0ABD5TLS1"/>
<comment type="caution">
    <text evidence="5">The sequence shown here is derived from an EMBL/GenBank/DDBJ whole genome shotgun (WGS) entry which is preliminary data.</text>
</comment>
<evidence type="ECO:0000259" key="4">
    <source>
        <dbReference type="PROSITE" id="PS50112"/>
    </source>
</evidence>
<evidence type="ECO:0000256" key="1">
    <source>
        <dbReference type="ARBA" id="ARBA00022553"/>
    </source>
</evidence>
<proteinExistence type="predicted"/>
<evidence type="ECO:0000259" key="3">
    <source>
        <dbReference type="PROSITE" id="PS50110"/>
    </source>
</evidence>
<dbReference type="InterPro" id="IPR001789">
    <property type="entry name" value="Sig_transdc_resp-reg_receiver"/>
</dbReference>
<dbReference type="PROSITE" id="PS50112">
    <property type="entry name" value="PAS"/>
    <property type="match status" value="1"/>
</dbReference>
<dbReference type="Gene3D" id="3.40.50.2300">
    <property type="match status" value="1"/>
</dbReference>
<organism evidence="5 6">
    <name type="scientific">Halobaculum halobium</name>
    <dbReference type="NCBI Taxonomy" id="3032281"/>
    <lineage>
        <taxon>Archaea</taxon>
        <taxon>Methanobacteriati</taxon>
        <taxon>Methanobacteriota</taxon>
        <taxon>Stenosarchaea group</taxon>
        <taxon>Halobacteria</taxon>
        <taxon>Halobacteriales</taxon>
        <taxon>Haloferacaceae</taxon>
        <taxon>Halobaculum</taxon>
    </lineage>
</organism>
<dbReference type="InterPro" id="IPR000014">
    <property type="entry name" value="PAS"/>
</dbReference>
<dbReference type="Gene3D" id="3.30.450.20">
    <property type="entry name" value="PAS domain"/>
    <property type="match status" value="1"/>
</dbReference>
<accession>A0ABD5TLS1</accession>
<name>A0ABD5TLS1_9EURY</name>